<organism evidence="9 10">
    <name type="scientific">Escallonia herrerae</name>
    <dbReference type="NCBI Taxonomy" id="1293975"/>
    <lineage>
        <taxon>Eukaryota</taxon>
        <taxon>Viridiplantae</taxon>
        <taxon>Streptophyta</taxon>
        <taxon>Embryophyta</taxon>
        <taxon>Tracheophyta</taxon>
        <taxon>Spermatophyta</taxon>
        <taxon>Magnoliopsida</taxon>
        <taxon>eudicotyledons</taxon>
        <taxon>Gunneridae</taxon>
        <taxon>Pentapetalae</taxon>
        <taxon>asterids</taxon>
        <taxon>campanulids</taxon>
        <taxon>Escalloniales</taxon>
        <taxon>Escalloniaceae</taxon>
        <taxon>Escallonia</taxon>
    </lineage>
</organism>
<reference evidence="9" key="1">
    <citation type="submission" date="2022-12" db="EMBL/GenBank/DDBJ databases">
        <title>Draft genome assemblies for two species of Escallonia (Escalloniales).</title>
        <authorList>
            <person name="Chanderbali A."/>
            <person name="Dervinis C."/>
            <person name="Anghel I."/>
            <person name="Soltis D."/>
            <person name="Soltis P."/>
            <person name="Zapata F."/>
        </authorList>
    </citation>
    <scope>NUCLEOTIDE SEQUENCE</scope>
    <source>
        <strain evidence="9">UCBG64.0493</strain>
        <tissue evidence="9">Leaf</tissue>
    </source>
</reference>
<accession>A0AA88V5J2</accession>
<dbReference type="InterPro" id="IPR036291">
    <property type="entry name" value="NAD(P)-bd_dom_sf"/>
</dbReference>
<keyword evidence="4" id="KW-0101">Branched-chain amino acid catabolism</keyword>
<gene>
    <name evidence="9" type="ORF">RJ639_022451</name>
</gene>
<comment type="similarity">
    <text evidence="2">Belongs to the HIBADH-related family. 3-hydroxyisobutyrate dehydrogenase subfamily.</text>
</comment>
<evidence type="ECO:0000259" key="8">
    <source>
        <dbReference type="Pfam" id="PF03446"/>
    </source>
</evidence>
<dbReference type="GO" id="GO:0006574">
    <property type="term" value="P:L-valine catabolic process"/>
    <property type="evidence" value="ECO:0007669"/>
    <property type="project" value="TreeGrafter"/>
</dbReference>
<dbReference type="GO" id="GO:0050661">
    <property type="term" value="F:NADP binding"/>
    <property type="evidence" value="ECO:0007669"/>
    <property type="project" value="InterPro"/>
</dbReference>
<dbReference type="InterPro" id="IPR006115">
    <property type="entry name" value="6PGDH_NADP-bd"/>
</dbReference>
<keyword evidence="5" id="KW-0560">Oxidoreductase</keyword>
<evidence type="ECO:0000256" key="3">
    <source>
        <dbReference type="ARBA" id="ARBA00012991"/>
    </source>
</evidence>
<evidence type="ECO:0000256" key="5">
    <source>
        <dbReference type="ARBA" id="ARBA00023002"/>
    </source>
</evidence>
<evidence type="ECO:0000256" key="7">
    <source>
        <dbReference type="ARBA" id="ARBA00049197"/>
    </source>
</evidence>
<keyword evidence="10" id="KW-1185">Reference proteome</keyword>
<comment type="pathway">
    <text evidence="1">Amino-acid degradation; L-valine degradation.</text>
</comment>
<evidence type="ECO:0000313" key="10">
    <source>
        <dbReference type="Proteomes" id="UP001188597"/>
    </source>
</evidence>
<dbReference type="Proteomes" id="UP001188597">
    <property type="component" value="Unassembled WGS sequence"/>
</dbReference>
<dbReference type="SUPFAM" id="SSF51735">
    <property type="entry name" value="NAD(P)-binding Rossmann-fold domains"/>
    <property type="match status" value="1"/>
</dbReference>
<evidence type="ECO:0000256" key="2">
    <source>
        <dbReference type="ARBA" id="ARBA00006013"/>
    </source>
</evidence>
<evidence type="ECO:0000256" key="1">
    <source>
        <dbReference type="ARBA" id="ARBA00005109"/>
    </source>
</evidence>
<evidence type="ECO:0000313" key="9">
    <source>
        <dbReference type="EMBL" id="KAK3002457.1"/>
    </source>
</evidence>
<evidence type="ECO:0000256" key="6">
    <source>
        <dbReference type="ARBA" id="ARBA00023027"/>
    </source>
</evidence>
<dbReference type="Gene3D" id="3.40.50.720">
    <property type="entry name" value="NAD(P)-binding Rossmann-like Domain"/>
    <property type="match status" value="1"/>
</dbReference>
<comment type="catalytic activity">
    <reaction evidence="7">
        <text>3-hydroxy-2-methylpropanoate + NAD(+) = 2-methyl-3-oxopropanoate + NADH + H(+)</text>
        <dbReference type="Rhea" id="RHEA:17681"/>
        <dbReference type="ChEBI" id="CHEBI:11805"/>
        <dbReference type="ChEBI" id="CHEBI:15378"/>
        <dbReference type="ChEBI" id="CHEBI:57540"/>
        <dbReference type="ChEBI" id="CHEBI:57700"/>
        <dbReference type="ChEBI" id="CHEBI:57945"/>
        <dbReference type="EC" id="1.1.1.31"/>
    </reaction>
</comment>
<dbReference type="EMBL" id="JAVXUP010002587">
    <property type="protein sequence ID" value="KAK3002457.1"/>
    <property type="molecule type" value="Genomic_DNA"/>
</dbReference>
<dbReference type="PANTHER" id="PTHR22981:SF7">
    <property type="entry name" value="3-HYDROXYISOBUTYRATE DEHYDROGENASE, MITOCHONDRIAL"/>
    <property type="match status" value="1"/>
</dbReference>
<dbReference type="EC" id="1.1.1.31" evidence="3"/>
<dbReference type="Pfam" id="PF03446">
    <property type="entry name" value="NAD_binding_2"/>
    <property type="match status" value="1"/>
</dbReference>
<sequence length="112" mass="12390">MEIKYMLSNPTAVKTFSDSGILTKESPWEVAEMSDIVITMLPSSSHVSDVYTGPNGLLHHGNLLRPWLFIDSSTIDPQTSRRISAMVSKCALKEKKAFILQPQGSKLKKLNG</sequence>
<comment type="caution">
    <text evidence="9">The sequence shown here is derived from an EMBL/GenBank/DDBJ whole genome shotgun (WGS) entry which is preliminary data.</text>
</comment>
<proteinExistence type="inferred from homology"/>
<keyword evidence="6" id="KW-0520">NAD</keyword>
<dbReference type="AlphaFoldDB" id="A0AA88V5J2"/>
<dbReference type="PANTHER" id="PTHR22981">
    <property type="entry name" value="3-HYDROXYISOBUTYRATE DEHYDROGENASE-RELATED"/>
    <property type="match status" value="1"/>
</dbReference>
<name>A0AA88V5J2_9ASTE</name>
<dbReference type="GO" id="GO:0008442">
    <property type="term" value="F:3-hydroxyisobutyrate dehydrogenase activity"/>
    <property type="evidence" value="ECO:0007669"/>
    <property type="project" value="UniProtKB-EC"/>
</dbReference>
<protein>
    <recommendedName>
        <fullName evidence="3">3-hydroxyisobutyrate dehydrogenase</fullName>
        <ecNumber evidence="3">1.1.1.31</ecNumber>
    </recommendedName>
</protein>
<evidence type="ECO:0000256" key="4">
    <source>
        <dbReference type="ARBA" id="ARBA00022456"/>
    </source>
</evidence>
<feature type="domain" description="6-phosphogluconate dehydrogenase NADP-binding" evidence="8">
    <location>
        <begin position="8"/>
        <end position="90"/>
    </location>
</feature>